<organism evidence="1 2">
    <name type="scientific">Candidatus Kerfeldbacteria bacterium RIFCSPHIGHO2_02_FULL_42_14</name>
    <dbReference type="NCBI Taxonomy" id="1798540"/>
    <lineage>
        <taxon>Bacteria</taxon>
        <taxon>Candidatus Kerfeldiibacteriota</taxon>
    </lineage>
</organism>
<dbReference type="Proteomes" id="UP000177165">
    <property type="component" value="Unassembled WGS sequence"/>
</dbReference>
<dbReference type="AlphaFoldDB" id="A0A1G2AR62"/>
<dbReference type="EMBL" id="MHKB01000015">
    <property type="protein sequence ID" value="OGY78477.1"/>
    <property type="molecule type" value="Genomic_DNA"/>
</dbReference>
<reference evidence="1 2" key="1">
    <citation type="journal article" date="2016" name="Nat. Commun.">
        <title>Thousands of microbial genomes shed light on interconnected biogeochemical processes in an aquifer system.</title>
        <authorList>
            <person name="Anantharaman K."/>
            <person name="Brown C.T."/>
            <person name="Hug L.A."/>
            <person name="Sharon I."/>
            <person name="Castelle C.J."/>
            <person name="Probst A.J."/>
            <person name="Thomas B.C."/>
            <person name="Singh A."/>
            <person name="Wilkins M.J."/>
            <person name="Karaoz U."/>
            <person name="Brodie E.L."/>
            <person name="Williams K.H."/>
            <person name="Hubbard S.S."/>
            <person name="Banfield J.F."/>
        </authorList>
    </citation>
    <scope>NUCLEOTIDE SEQUENCE [LARGE SCALE GENOMIC DNA]</scope>
</reference>
<evidence type="ECO:0000313" key="1">
    <source>
        <dbReference type="EMBL" id="OGY78477.1"/>
    </source>
</evidence>
<sequence>MYIHRYTLSVNDTQRKGNFDQMIAAGKYNRVDFDINPKNFPFNPKNVETKVAIVDFSDSLWISNDQVLEEFKKTNLGLIQDLSTILACGAQQTELQIEECCLISLSPFWTDSLGYKRVVRFLTGRLPFLELATVHWNTVWYGFNRFLVTYS</sequence>
<comment type="caution">
    <text evidence="1">The sequence shown here is derived from an EMBL/GenBank/DDBJ whole genome shotgun (WGS) entry which is preliminary data.</text>
</comment>
<gene>
    <name evidence="1" type="ORF">A3B74_02160</name>
</gene>
<proteinExistence type="predicted"/>
<accession>A0A1G2AR62</accession>
<evidence type="ECO:0000313" key="2">
    <source>
        <dbReference type="Proteomes" id="UP000177165"/>
    </source>
</evidence>
<name>A0A1G2AR62_9BACT</name>
<protein>
    <submittedName>
        <fullName evidence="1">Uncharacterized protein</fullName>
    </submittedName>
</protein>